<evidence type="ECO:0000313" key="6">
    <source>
        <dbReference type="EMBL" id="PKK90234.1"/>
    </source>
</evidence>
<dbReference type="SUPFAM" id="SSF47413">
    <property type="entry name" value="lambda repressor-like DNA-binding domains"/>
    <property type="match status" value="1"/>
</dbReference>
<dbReference type="InterPro" id="IPR004606">
    <property type="entry name" value="Mop_domain"/>
</dbReference>
<dbReference type="PANTHER" id="PTHR46797:SF1">
    <property type="entry name" value="METHYLPHOSPHONATE SYNTHASE"/>
    <property type="match status" value="1"/>
</dbReference>
<dbReference type="SMART" id="SM00530">
    <property type="entry name" value="HTH_XRE"/>
    <property type="match status" value="1"/>
</dbReference>
<feature type="domain" description="HTH cro/C1-type" evidence="4">
    <location>
        <begin position="13"/>
        <end position="68"/>
    </location>
</feature>
<dbReference type="PANTHER" id="PTHR46797">
    <property type="entry name" value="HTH-TYPE TRANSCRIPTIONAL REGULATOR"/>
    <property type="match status" value="1"/>
</dbReference>
<comment type="caution">
    <text evidence="6">The sequence shown here is derived from an EMBL/GenBank/DDBJ whole genome shotgun (WGS) entry which is preliminary data.</text>
</comment>
<dbReference type="PROSITE" id="PS50943">
    <property type="entry name" value="HTH_CROC1"/>
    <property type="match status" value="1"/>
</dbReference>
<evidence type="ECO:0000256" key="2">
    <source>
        <dbReference type="ARBA" id="ARBA00023125"/>
    </source>
</evidence>
<protein>
    <recommendedName>
        <fullName evidence="8">HTH cro/C1-type domain-containing protein</fullName>
    </recommendedName>
</protein>
<accession>A0A2N1PPH8</accession>
<dbReference type="AlphaFoldDB" id="A0A2N1PPH8"/>
<evidence type="ECO:0000313" key="7">
    <source>
        <dbReference type="Proteomes" id="UP000233256"/>
    </source>
</evidence>
<dbReference type="Gene3D" id="2.40.50.100">
    <property type="match status" value="1"/>
</dbReference>
<keyword evidence="1 3" id="KW-0500">Molybdenum</keyword>
<dbReference type="EMBL" id="PGXC01000007">
    <property type="protein sequence ID" value="PKK90234.1"/>
    <property type="molecule type" value="Genomic_DNA"/>
</dbReference>
<dbReference type="InterPro" id="IPR005116">
    <property type="entry name" value="Transp-assoc_OB_typ1"/>
</dbReference>
<evidence type="ECO:0000256" key="3">
    <source>
        <dbReference type="PROSITE-ProRule" id="PRU01213"/>
    </source>
</evidence>
<dbReference type="Gene3D" id="1.10.260.40">
    <property type="entry name" value="lambda repressor-like DNA-binding domains"/>
    <property type="match status" value="1"/>
</dbReference>
<dbReference type="Pfam" id="PF03459">
    <property type="entry name" value="TOBE"/>
    <property type="match status" value="1"/>
</dbReference>
<evidence type="ECO:0000259" key="5">
    <source>
        <dbReference type="PROSITE" id="PS51866"/>
    </source>
</evidence>
<sequence length="206" mass="21751">MKGLPNAGFGPVLRELRKKRGLTLRELAAKVNMDYTRLSKIESGLRPVPDIMLLAGISKALGADLGLLARAAGVEGSIVVQSRDGINLIPGTIISHSDGLALVKVAEGVEILALSSIERGKVNVAVRPETITLSRVRPESSSARNSFEAKVAEVHHREGLSSVILRLGDLEVRAMVTNSALSDLAVTPGMTLTVTFKAAASNVEVL</sequence>
<evidence type="ECO:0000259" key="4">
    <source>
        <dbReference type="PROSITE" id="PS50943"/>
    </source>
</evidence>
<name>A0A2N1PPH8_9BACT</name>
<reference evidence="6 7" key="1">
    <citation type="journal article" date="2017" name="ISME J.">
        <title>Potential for microbial H2 and metal transformations associated with novel bacteria and archaea in deep terrestrial subsurface sediments.</title>
        <authorList>
            <person name="Hernsdorf A.W."/>
            <person name="Amano Y."/>
            <person name="Miyakawa K."/>
            <person name="Ise K."/>
            <person name="Suzuki Y."/>
            <person name="Anantharaman K."/>
            <person name="Probst A."/>
            <person name="Burstein D."/>
            <person name="Thomas B.C."/>
            <person name="Banfield J.F."/>
        </authorList>
    </citation>
    <scope>NUCLEOTIDE SEQUENCE [LARGE SCALE GENOMIC DNA]</scope>
    <source>
        <strain evidence="6">HGW-Wallbacteria-1</strain>
    </source>
</reference>
<dbReference type="CDD" id="cd00093">
    <property type="entry name" value="HTH_XRE"/>
    <property type="match status" value="1"/>
</dbReference>
<keyword evidence="2" id="KW-0238">DNA-binding</keyword>
<dbReference type="SUPFAM" id="SSF50331">
    <property type="entry name" value="MOP-like"/>
    <property type="match status" value="1"/>
</dbReference>
<dbReference type="GO" id="GO:0003677">
    <property type="term" value="F:DNA binding"/>
    <property type="evidence" value="ECO:0007669"/>
    <property type="project" value="UniProtKB-KW"/>
</dbReference>
<evidence type="ECO:0000256" key="1">
    <source>
        <dbReference type="ARBA" id="ARBA00022505"/>
    </source>
</evidence>
<feature type="domain" description="Mop" evidence="5">
    <location>
        <begin position="140"/>
        <end position="205"/>
    </location>
</feature>
<dbReference type="Pfam" id="PF01381">
    <property type="entry name" value="HTH_3"/>
    <property type="match status" value="1"/>
</dbReference>
<dbReference type="PROSITE" id="PS51866">
    <property type="entry name" value="MOP"/>
    <property type="match status" value="1"/>
</dbReference>
<dbReference type="GO" id="GO:0015689">
    <property type="term" value="P:molybdate ion transport"/>
    <property type="evidence" value="ECO:0007669"/>
    <property type="project" value="InterPro"/>
</dbReference>
<dbReference type="InterPro" id="IPR008995">
    <property type="entry name" value="Mo/tungstate-bd_C_term_dom"/>
</dbReference>
<organism evidence="6 7">
    <name type="scientific">Candidatus Wallbacteria bacterium HGW-Wallbacteria-1</name>
    <dbReference type="NCBI Taxonomy" id="2013854"/>
    <lineage>
        <taxon>Bacteria</taxon>
        <taxon>Candidatus Walliibacteriota</taxon>
    </lineage>
</organism>
<dbReference type="Proteomes" id="UP000233256">
    <property type="component" value="Unassembled WGS sequence"/>
</dbReference>
<proteinExistence type="predicted"/>
<dbReference type="GO" id="GO:0005829">
    <property type="term" value="C:cytosol"/>
    <property type="evidence" value="ECO:0007669"/>
    <property type="project" value="TreeGrafter"/>
</dbReference>
<evidence type="ECO:0008006" key="8">
    <source>
        <dbReference type="Google" id="ProtNLM"/>
    </source>
</evidence>
<gene>
    <name evidence="6" type="ORF">CVV64_10940</name>
</gene>
<dbReference type="InterPro" id="IPR010982">
    <property type="entry name" value="Lambda_DNA-bd_dom_sf"/>
</dbReference>
<dbReference type="InterPro" id="IPR050807">
    <property type="entry name" value="TransReg_Diox_bact_type"/>
</dbReference>
<dbReference type="GO" id="GO:0003700">
    <property type="term" value="F:DNA-binding transcription factor activity"/>
    <property type="evidence" value="ECO:0007669"/>
    <property type="project" value="TreeGrafter"/>
</dbReference>
<dbReference type="InterPro" id="IPR001387">
    <property type="entry name" value="Cro/C1-type_HTH"/>
</dbReference>